<proteinExistence type="predicted"/>
<evidence type="ECO:0000313" key="2">
    <source>
        <dbReference type="EMBL" id="RDX88649.1"/>
    </source>
</evidence>
<sequence>MYISGGSDSLSCKLFPSTLRGVAIHWLATLLARTIRSFSDLTILFFSQFVVNKIKRLKANKGGKLEKLLGQVQQHHRLSRQPEPKKRLRVGQFSDALVLRRPTSMGEIRAQAEKHIEADEDLANRLEAECQLVALQEMKPGTSRGSKEETRYQIQSRSRDSNP</sequence>
<reference evidence="2" key="1">
    <citation type="submission" date="2018-05" db="EMBL/GenBank/DDBJ databases">
        <title>Draft genome of Mucuna pruriens seed.</title>
        <authorList>
            <person name="Nnadi N.E."/>
            <person name="Vos R."/>
            <person name="Hasami M.H."/>
            <person name="Devisetty U.K."/>
            <person name="Aguiy J.C."/>
        </authorList>
    </citation>
    <scope>NUCLEOTIDE SEQUENCE [LARGE SCALE GENOMIC DNA]</scope>
    <source>
        <strain evidence="2">JCA_2017</strain>
    </source>
</reference>
<keyword evidence="3" id="KW-1185">Reference proteome</keyword>
<accession>A0A371GDM7</accession>
<feature type="non-terminal residue" evidence="2">
    <location>
        <position position="1"/>
    </location>
</feature>
<evidence type="ECO:0000256" key="1">
    <source>
        <dbReference type="SAM" id="MobiDB-lite"/>
    </source>
</evidence>
<name>A0A371GDM7_MUCPR</name>
<evidence type="ECO:0000313" key="3">
    <source>
        <dbReference type="Proteomes" id="UP000257109"/>
    </source>
</evidence>
<feature type="compositionally biased region" description="Basic and acidic residues" evidence="1">
    <location>
        <begin position="145"/>
        <end position="163"/>
    </location>
</feature>
<evidence type="ECO:0008006" key="4">
    <source>
        <dbReference type="Google" id="ProtNLM"/>
    </source>
</evidence>
<gene>
    <name evidence="2" type="ORF">CR513_29741</name>
</gene>
<dbReference type="Proteomes" id="UP000257109">
    <property type="component" value="Unassembled WGS sequence"/>
</dbReference>
<dbReference type="EMBL" id="QJKJ01005882">
    <property type="protein sequence ID" value="RDX88649.1"/>
    <property type="molecule type" value="Genomic_DNA"/>
</dbReference>
<dbReference type="AlphaFoldDB" id="A0A371GDM7"/>
<feature type="region of interest" description="Disordered" evidence="1">
    <location>
        <begin position="137"/>
        <end position="163"/>
    </location>
</feature>
<organism evidence="2 3">
    <name type="scientific">Mucuna pruriens</name>
    <name type="common">Velvet bean</name>
    <name type="synonym">Dolichos pruriens</name>
    <dbReference type="NCBI Taxonomy" id="157652"/>
    <lineage>
        <taxon>Eukaryota</taxon>
        <taxon>Viridiplantae</taxon>
        <taxon>Streptophyta</taxon>
        <taxon>Embryophyta</taxon>
        <taxon>Tracheophyta</taxon>
        <taxon>Spermatophyta</taxon>
        <taxon>Magnoliopsida</taxon>
        <taxon>eudicotyledons</taxon>
        <taxon>Gunneridae</taxon>
        <taxon>Pentapetalae</taxon>
        <taxon>rosids</taxon>
        <taxon>fabids</taxon>
        <taxon>Fabales</taxon>
        <taxon>Fabaceae</taxon>
        <taxon>Papilionoideae</taxon>
        <taxon>50 kb inversion clade</taxon>
        <taxon>NPAAA clade</taxon>
        <taxon>indigoferoid/millettioid clade</taxon>
        <taxon>Phaseoleae</taxon>
        <taxon>Mucuna</taxon>
    </lineage>
</organism>
<protein>
    <recommendedName>
        <fullName evidence="4">Retrotransposon gag domain-containing protein</fullName>
    </recommendedName>
</protein>
<comment type="caution">
    <text evidence="2">The sequence shown here is derived from an EMBL/GenBank/DDBJ whole genome shotgun (WGS) entry which is preliminary data.</text>
</comment>